<reference evidence="1 2" key="1">
    <citation type="submission" date="2019-02" db="EMBL/GenBank/DDBJ databases">
        <title>Genome sequencing of the rare red list fungi Phlebia centrifuga.</title>
        <authorList>
            <person name="Buettner E."/>
            <person name="Kellner H."/>
        </authorList>
    </citation>
    <scope>NUCLEOTIDE SEQUENCE [LARGE SCALE GENOMIC DNA]</scope>
    <source>
        <strain evidence="1 2">DSM 108282</strain>
    </source>
</reference>
<keyword evidence="2" id="KW-1185">Reference proteome</keyword>
<accession>A0A4S4KPB8</accession>
<dbReference type="AlphaFoldDB" id="A0A4S4KPB8"/>
<evidence type="ECO:0000313" key="2">
    <source>
        <dbReference type="Proteomes" id="UP000309038"/>
    </source>
</evidence>
<sequence length="100" mass="10962">MGPIPVLLGEYGFVFPELGVELKSSLRLSVRRYGVDFAATWTAKGRNTTDNANSVGAEVGIGSDGVSLSLDVTYLNQRFYLPIILSVTYDLEAALWTMVW</sequence>
<dbReference type="Proteomes" id="UP000309038">
    <property type="component" value="Unassembled WGS sequence"/>
</dbReference>
<name>A0A4S4KPB8_9APHY</name>
<proteinExistence type="predicted"/>
<evidence type="ECO:0000313" key="1">
    <source>
        <dbReference type="EMBL" id="THH00027.1"/>
    </source>
</evidence>
<dbReference type="EMBL" id="SGPJ01000061">
    <property type="protein sequence ID" value="THH00027.1"/>
    <property type="molecule type" value="Genomic_DNA"/>
</dbReference>
<protein>
    <submittedName>
        <fullName evidence="1">Uncharacterized protein</fullName>
    </submittedName>
</protein>
<gene>
    <name evidence="1" type="ORF">EW026_g2438</name>
</gene>
<organism evidence="1 2">
    <name type="scientific">Hermanssonia centrifuga</name>
    <dbReference type="NCBI Taxonomy" id="98765"/>
    <lineage>
        <taxon>Eukaryota</taxon>
        <taxon>Fungi</taxon>
        <taxon>Dikarya</taxon>
        <taxon>Basidiomycota</taxon>
        <taxon>Agaricomycotina</taxon>
        <taxon>Agaricomycetes</taxon>
        <taxon>Polyporales</taxon>
        <taxon>Meruliaceae</taxon>
        <taxon>Hermanssonia</taxon>
    </lineage>
</organism>
<comment type="caution">
    <text evidence="1">The sequence shown here is derived from an EMBL/GenBank/DDBJ whole genome shotgun (WGS) entry which is preliminary data.</text>
</comment>